<dbReference type="Gene3D" id="3.40.50.1010">
    <property type="entry name" value="5'-nuclease"/>
    <property type="match status" value="1"/>
</dbReference>
<dbReference type="SUPFAM" id="SSF88723">
    <property type="entry name" value="PIN domain-like"/>
    <property type="match status" value="1"/>
</dbReference>
<proteinExistence type="inferred from homology"/>
<dbReference type="AlphaFoldDB" id="A0A552JNR5"/>
<dbReference type="GO" id="GO:0016787">
    <property type="term" value="F:hydrolase activity"/>
    <property type="evidence" value="ECO:0007669"/>
    <property type="project" value="UniProtKB-KW"/>
</dbReference>
<reference evidence="9 10" key="1">
    <citation type="submission" date="2019-01" db="EMBL/GenBank/DDBJ databases">
        <title>Coherence of Microcystis species and biogeography revealed through population genomics.</title>
        <authorList>
            <person name="Perez-Carrascal O.M."/>
            <person name="Terrat Y."/>
            <person name="Giani A."/>
            <person name="Fortin N."/>
            <person name="Tromas N."/>
            <person name="Shapiro B.J."/>
        </authorList>
    </citation>
    <scope>NUCLEOTIDE SEQUENCE [LARGE SCALE GENOMIC DNA]</scope>
    <source>
        <strain evidence="9">Mw_QC_S_20081001_S30D</strain>
    </source>
</reference>
<protein>
    <submittedName>
        <fullName evidence="9">PIN domain-containing protein</fullName>
    </submittedName>
</protein>
<dbReference type="Proteomes" id="UP000320523">
    <property type="component" value="Unassembled WGS sequence"/>
</dbReference>
<dbReference type="InterPro" id="IPR002716">
    <property type="entry name" value="PIN_dom"/>
</dbReference>
<evidence type="ECO:0000256" key="7">
    <source>
        <dbReference type="ARBA" id="ARBA00038093"/>
    </source>
</evidence>
<evidence type="ECO:0000256" key="3">
    <source>
        <dbReference type="ARBA" id="ARBA00022722"/>
    </source>
</evidence>
<dbReference type="InterPro" id="IPR050556">
    <property type="entry name" value="Type_II_TA_system_RNase"/>
</dbReference>
<keyword evidence="4" id="KW-0479">Metal-binding</keyword>
<dbReference type="PANTHER" id="PTHR33653:SF1">
    <property type="entry name" value="RIBONUCLEASE VAPC2"/>
    <property type="match status" value="1"/>
</dbReference>
<keyword evidence="6" id="KW-0460">Magnesium</keyword>
<feature type="domain" description="PIN" evidence="8">
    <location>
        <begin position="4"/>
        <end position="125"/>
    </location>
</feature>
<comment type="cofactor">
    <cofactor evidence="1">
        <name>Mg(2+)</name>
        <dbReference type="ChEBI" id="CHEBI:18420"/>
    </cofactor>
</comment>
<evidence type="ECO:0000259" key="8">
    <source>
        <dbReference type="Pfam" id="PF01850"/>
    </source>
</evidence>
<dbReference type="EMBL" id="SFAT01000099">
    <property type="protein sequence ID" value="TRU97275.1"/>
    <property type="molecule type" value="Genomic_DNA"/>
</dbReference>
<evidence type="ECO:0000256" key="4">
    <source>
        <dbReference type="ARBA" id="ARBA00022723"/>
    </source>
</evidence>
<dbReference type="PANTHER" id="PTHR33653">
    <property type="entry name" value="RIBONUCLEASE VAPC2"/>
    <property type="match status" value="1"/>
</dbReference>
<sequence>MTDILVDSNVILDVVTEDPQWFEWSAQMLTNYAEQGNLVINPIIYAEISIGFNQPEEVEAALPEDFFRRDSLPYAAAFLAGQSFLEYRRRGGERRSPLPDFYIGAHAAVPAMPLLTRDVNRYRTYFPSVLLITP</sequence>
<dbReference type="GO" id="GO:0004518">
    <property type="term" value="F:nuclease activity"/>
    <property type="evidence" value="ECO:0007669"/>
    <property type="project" value="UniProtKB-KW"/>
</dbReference>
<comment type="similarity">
    <text evidence="7">Belongs to the PINc/VapC protein family.</text>
</comment>
<accession>A0A552JNR5</accession>
<evidence type="ECO:0000256" key="5">
    <source>
        <dbReference type="ARBA" id="ARBA00022801"/>
    </source>
</evidence>
<evidence type="ECO:0000256" key="1">
    <source>
        <dbReference type="ARBA" id="ARBA00001946"/>
    </source>
</evidence>
<evidence type="ECO:0000256" key="2">
    <source>
        <dbReference type="ARBA" id="ARBA00022649"/>
    </source>
</evidence>
<keyword evidence="2" id="KW-1277">Toxin-antitoxin system</keyword>
<dbReference type="Pfam" id="PF01850">
    <property type="entry name" value="PIN"/>
    <property type="match status" value="1"/>
</dbReference>
<gene>
    <name evidence="9" type="ORF">EWV75_09440</name>
</gene>
<evidence type="ECO:0000313" key="9">
    <source>
        <dbReference type="EMBL" id="TRU97275.1"/>
    </source>
</evidence>
<keyword evidence="5" id="KW-0378">Hydrolase</keyword>
<dbReference type="GO" id="GO:0046872">
    <property type="term" value="F:metal ion binding"/>
    <property type="evidence" value="ECO:0007669"/>
    <property type="project" value="UniProtKB-KW"/>
</dbReference>
<dbReference type="InterPro" id="IPR029060">
    <property type="entry name" value="PIN-like_dom_sf"/>
</dbReference>
<comment type="caution">
    <text evidence="9">The sequence shown here is derived from an EMBL/GenBank/DDBJ whole genome shotgun (WGS) entry which is preliminary data.</text>
</comment>
<evidence type="ECO:0000313" key="10">
    <source>
        <dbReference type="Proteomes" id="UP000320523"/>
    </source>
</evidence>
<keyword evidence="3" id="KW-0540">Nuclease</keyword>
<evidence type="ECO:0000256" key="6">
    <source>
        <dbReference type="ARBA" id="ARBA00022842"/>
    </source>
</evidence>
<organism evidence="9 10">
    <name type="scientific">Microcystis wesenbergii Mw_QC_S_20081001_S30D</name>
    <dbReference type="NCBI Taxonomy" id="2486245"/>
    <lineage>
        <taxon>Bacteria</taxon>
        <taxon>Bacillati</taxon>
        <taxon>Cyanobacteriota</taxon>
        <taxon>Cyanophyceae</taxon>
        <taxon>Oscillatoriophycideae</taxon>
        <taxon>Chroococcales</taxon>
        <taxon>Microcystaceae</taxon>
        <taxon>Microcystis</taxon>
    </lineage>
</organism>
<name>A0A552JNR5_9CHRO</name>